<accession>A0AAD6ZJW3</accession>
<name>A0AAD6ZJW3_9AGAR</name>
<proteinExistence type="predicted"/>
<keyword evidence="2" id="KW-1185">Reference proteome</keyword>
<dbReference type="EMBL" id="JARIHO010000042">
    <property type="protein sequence ID" value="KAJ7326214.1"/>
    <property type="molecule type" value="Genomic_DNA"/>
</dbReference>
<gene>
    <name evidence="1" type="ORF">DFH08DRAFT_816566</name>
</gene>
<evidence type="ECO:0000313" key="2">
    <source>
        <dbReference type="Proteomes" id="UP001218218"/>
    </source>
</evidence>
<dbReference type="AlphaFoldDB" id="A0AAD6ZJW3"/>
<comment type="caution">
    <text evidence="1">The sequence shown here is derived from an EMBL/GenBank/DDBJ whole genome shotgun (WGS) entry which is preliminary data.</text>
</comment>
<reference evidence="1" key="1">
    <citation type="submission" date="2023-03" db="EMBL/GenBank/DDBJ databases">
        <title>Massive genome expansion in bonnet fungi (Mycena s.s.) driven by repeated elements and novel gene families across ecological guilds.</title>
        <authorList>
            <consortium name="Lawrence Berkeley National Laboratory"/>
            <person name="Harder C.B."/>
            <person name="Miyauchi S."/>
            <person name="Viragh M."/>
            <person name="Kuo A."/>
            <person name="Thoen E."/>
            <person name="Andreopoulos B."/>
            <person name="Lu D."/>
            <person name="Skrede I."/>
            <person name="Drula E."/>
            <person name="Henrissat B."/>
            <person name="Morin E."/>
            <person name="Kohler A."/>
            <person name="Barry K."/>
            <person name="LaButti K."/>
            <person name="Morin E."/>
            <person name="Salamov A."/>
            <person name="Lipzen A."/>
            <person name="Mereny Z."/>
            <person name="Hegedus B."/>
            <person name="Baldrian P."/>
            <person name="Stursova M."/>
            <person name="Weitz H."/>
            <person name="Taylor A."/>
            <person name="Grigoriev I.V."/>
            <person name="Nagy L.G."/>
            <person name="Martin F."/>
            <person name="Kauserud H."/>
        </authorList>
    </citation>
    <scope>NUCLEOTIDE SEQUENCE</scope>
    <source>
        <strain evidence="1">CBHHK002</strain>
    </source>
</reference>
<organism evidence="1 2">
    <name type="scientific">Mycena albidolilacea</name>
    <dbReference type="NCBI Taxonomy" id="1033008"/>
    <lineage>
        <taxon>Eukaryota</taxon>
        <taxon>Fungi</taxon>
        <taxon>Dikarya</taxon>
        <taxon>Basidiomycota</taxon>
        <taxon>Agaricomycotina</taxon>
        <taxon>Agaricomycetes</taxon>
        <taxon>Agaricomycetidae</taxon>
        <taxon>Agaricales</taxon>
        <taxon>Marasmiineae</taxon>
        <taxon>Mycenaceae</taxon>
        <taxon>Mycena</taxon>
    </lineage>
</organism>
<protein>
    <submittedName>
        <fullName evidence="1">Uncharacterized protein</fullName>
    </submittedName>
</protein>
<dbReference type="Proteomes" id="UP001218218">
    <property type="component" value="Unassembled WGS sequence"/>
</dbReference>
<sequence length="269" mass="30732">MHSLLVWVTALGLMNHLFSNRYEPSSANIPFIFLAFQPALLLVFIREHFSSPQIFWSYFIFLVSRTRHRQDNKIMEFVERSQGYKYLYYKKLYNAYGLSWAMAASRKGGITKLGDTVLLRLPLPVAPERHMQRSAKYGIAQQPPPPFVNMTCWSQNTLANWSLVCKTLVQLTWSASLTNFPGRDVDGVGEQINGFLNFAEYTGAADLAGHIPWIIDTLHLFPQAGWAIQEFNSFGQDLARQRMKNGVAGPKDLWYYIADEAGLEKEEIV</sequence>
<evidence type="ECO:0000313" key="1">
    <source>
        <dbReference type="EMBL" id="KAJ7326214.1"/>
    </source>
</evidence>